<organism evidence="2 3">
    <name type="scientific">Physocladia obscura</name>
    <dbReference type="NCBI Taxonomy" id="109957"/>
    <lineage>
        <taxon>Eukaryota</taxon>
        <taxon>Fungi</taxon>
        <taxon>Fungi incertae sedis</taxon>
        <taxon>Chytridiomycota</taxon>
        <taxon>Chytridiomycota incertae sedis</taxon>
        <taxon>Chytridiomycetes</taxon>
        <taxon>Chytridiales</taxon>
        <taxon>Chytriomycetaceae</taxon>
        <taxon>Physocladia</taxon>
    </lineage>
</organism>
<comment type="caution">
    <text evidence="2">The sequence shown here is derived from an EMBL/GenBank/DDBJ whole genome shotgun (WGS) entry which is preliminary data.</text>
</comment>
<evidence type="ECO:0000313" key="2">
    <source>
        <dbReference type="EMBL" id="KAJ3106768.1"/>
    </source>
</evidence>
<proteinExistence type="predicted"/>
<feature type="region of interest" description="Disordered" evidence="1">
    <location>
        <begin position="94"/>
        <end position="115"/>
    </location>
</feature>
<dbReference type="EMBL" id="JADGJH010001938">
    <property type="protein sequence ID" value="KAJ3106768.1"/>
    <property type="molecule type" value="Genomic_DNA"/>
</dbReference>
<sequence>MPVHPLRDAFGKWMKDTVAMSQEDFERELQHIPVAGVKMILEAVDALPPSRAPDEISNDGTVVNRAYREQEATPDSSPNRSSPGDATALFRRLTNMDDDNEDEEETTATTGTVNRRQKDFHVEAKKFLNKYGPLNLMQISKLRRLDKGPNIKAMNKADSTNTQNTLPSGCNGDKTNFYRFRVAAKLIQLLAEFRKNSKPKKQQYADFLHYIQAEFNLKQSSYYLYKRVYLFVNEFQRMKEVPATFTAICRNMKPIQKWFLTDEAQNLPISDYLSPSFWKEMPADAPFHNHDTISAIELDEEDLLVDFDWSESENDD</sequence>
<reference evidence="2" key="1">
    <citation type="submission" date="2020-05" db="EMBL/GenBank/DDBJ databases">
        <title>Phylogenomic resolution of chytrid fungi.</title>
        <authorList>
            <person name="Stajich J.E."/>
            <person name="Amses K."/>
            <person name="Simmons R."/>
            <person name="Seto K."/>
            <person name="Myers J."/>
            <person name="Bonds A."/>
            <person name="Quandt C.A."/>
            <person name="Barry K."/>
            <person name="Liu P."/>
            <person name="Grigoriev I."/>
            <person name="Longcore J.E."/>
            <person name="James T.Y."/>
        </authorList>
    </citation>
    <scope>NUCLEOTIDE SEQUENCE</scope>
    <source>
        <strain evidence="2">JEL0513</strain>
    </source>
</reference>
<protein>
    <submittedName>
        <fullName evidence="2">Uncharacterized protein</fullName>
    </submittedName>
</protein>
<gene>
    <name evidence="2" type="ORF">HK100_003683</name>
</gene>
<accession>A0AAD5SUN8</accession>
<feature type="compositionally biased region" description="Acidic residues" evidence="1">
    <location>
        <begin position="96"/>
        <end position="106"/>
    </location>
</feature>
<evidence type="ECO:0000256" key="1">
    <source>
        <dbReference type="SAM" id="MobiDB-lite"/>
    </source>
</evidence>
<dbReference type="AlphaFoldDB" id="A0AAD5SUN8"/>
<evidence type="ECO:0000313" key="3">
    <source>
        <dbReference type="Proteomes" id="UP001211907"/>
    </source>
</evidence>
<dbReference type="Proteomes" id="UP001211907">
    <property type="component" value="Unassembled WGS sequence"/>
</dbReference>
<name>A0AAD5SUN8_9FUNG</name>
<keyword evidence="3" id="KW-1185">Reference proteome</keyword>